<dbReference type="OrthoDB" id="1470350at2759"/>
<dbReference type="PANTHER" id="PTHR24305:SF199">
    <property type="entry name" value="P450, PUTATIVE (EUROFUNG)-RELATED"/>
    <property type="match status" value="1"/>
</dbReference>
<keyword evidence="7" id="KW-0812">Transmembrane</keyword>
<keyword evidence="6" id="KW-0503">Monooxygenase</keyword>
<dbReference type="InterPro" id="IPR050121">
    <property type="entry name" value="Cytochrome_P450_monoxygenase"/>
</dbReference>
<accession>A0A8H2VUD9</accession>
<dbReference type="EMBL" id="CAJHIA010000012">
    <property type="protein sequence ID" value="CAD6444426.1"/>
    <property type="molecule type" value="Genomic_DNA"/>
</dbReference>
<dbReference type="PRINTS" id="PR00463">
    <property type="entry name" value="EP450I"/>
</dbReference>
<comment type="cofactor">
    <cofactor evidence="1 5">
        <name>heme</name>
        <dbReference type="ChEBI" id="CHEBI:30413"/>
    </cofactor>
</comment>
<keyword evidence="7" id="KW-1133">Transmembrane helix</keyword>
<dbReference type="GO" id="GO:0005506">
    <property type="term" value="F:iron ion binding"/>
    <property type="evidence" value="ECO:0007669"/>
    <property type="project" value="InterPro"/>
</dbReference>
<dbReference type="Proteomes" id="UP000624404">
    <property type="component" value="Unassembled WGS sequence"/>
</dbReference>
<keyword evidence="3 5" id="KW-0408">Iron</keyword>
<evidence type="ECO:0000256" key="5">
    <source>
        <dbReference type="PIRSR" id="PIRSR602401-1"/>
    </source>
</evidence>
<dbReference type="PROSITE" id="PS00086">
    <property type="entry name" value="CYTOCHROME_P450"/>
    <property type="match status" value="1"/>
</dbReference>
<protein>
    <submittedName>
        <fullName evidence="8">5ebcbdd5-e36b-486b-8576-de342fa79aeb</fullName>
    </submittedName>
</protein>
<dbReference type="PRINTS" id="PR00385">
    <property type="entry name" value="P450"/>
</dbReference>
<keyword evidence="2 5" id="KW-0479">Metal-binding</keyword>
<gene>
    <name evidence="8" type="ORF">SCLTRI_LOCUS4218</name>
</gene>
<dbReference type="GO" id="GO:0016705">
    <property type="term" value="F:oxidoreductase activity, acting on paired donors, with incorporation or reduction of molecular oxygen"/>
    <property type="evidence" value="ECO:0007669"/>
    <property type="project" value="InterPro"/>
</dbReference>
<sequence length="520" mass="59188">MEILSSFNFYNDLSSQTYPIISLLILLLLLYILTTTLYTLYLHPLSSLPGPPLWKLTRIPYIHSLVRGTLVTDIRTYHTHYGTIIRTAPNEVSFAKEQAWHDIFLSSRLQKALPRDPVFFKSPPGVAENLVTTVHSDVSIRMRHVIGPAFTDRAVARQEVVMQGYVTLMVEKLLEEIARSEKGKMGAAVVNVVDWMNWWTFDVIGMLTLGESFDCLKETTNHPWATLIYNSMKMMALAGVMQYFPRLDSLIFKMLPARIRKMQAEHFSNAAEKIHRRLQRPEAEVGDFMTVMLDQKNNPDFSKMSMPEIESSIALMLLGGSETTGTTLCGTINCLIQNPVELRKLECEIRNCFDKEEDITFSALQQLPFLNAVINEGLRLCNPVSGGLLRIVPRGGAIVCGHFLPEGTHVAMNTVVMAHSEANFHRCLEFLPDRYLPDNLRPAEFKNDNRNILKPWGLGARVCLGRSFGQAELRVVLARLVWNFDLEAVRNKLVNWDELKNYVVVQKEPIWVTIKPRVKK</sequence>
<dbReference type="InterPro" id="IPR002401">
    <property type="entry name" value="Cyt_P450_E_grp-I"/>
</dbReference>
<dbReference type="InterPro" id="IPR017972">
    <property type="entry name" value="Cyt_P450_CS"/>
</dbReference>
<evidence type="ECO:0000313" key="8">
    <source>
        <dbReference type="EMBL" id="CAD6444426.1"/>
    </source>
</evidence>
<dbReference type="Pfam" id="PF00067">
    <property type="entry name" value="p450"/>
    <property type="match status" value="1"/>
</dbReference>
<dbReference type="SUPFAM" id="SSF48264">
    <property type="entry name" value="Cytochrome P450"/>
    <property type="match status" value="1"/>
</dbReference>
<feature type="binding site" description="axial binding residue" evidence="5">
    <location>
        <position position="463"/>
    </location>
    <ligand>
        <name>heme</name>
        <dbReference type="ChEBI" id="CHEBI:30413"/>
    </ligand>
    <ligandPart>
        <name>Fe</name>
        <dbReference type="ChEBI" id="CHEBI:18248"/>
    </ligandPart>
</feature>
<evidence type="ECO:0000256" key="7">
    <source>
        <dbReference type="SAM" id="Phobius"/>
    </source>
</evidence>
<keyword evidence="6" id="KW-0560">Oxidoreductase</keyword>
<dbReference type="PANTHER" id="PTHR24305">
    <property type="entry name" value="CYTOCHROME P450"/>
    <property type="match status" value="1"/>
</dbReference>
<evidence type="ECO:0000256" key="3">
    <source>
        <dbReference type="ARBA" id="ARBA00023004"/>
    </source>
</evidence>
<keyword evidence="9" id="KW-1185">Reference proteome</keyword>
<evidence type="ECO:0000256" key="2">
    <source>
        <dbReference type="ARBA" id="ARBA00022723"/>
    </source>
</evidence>
<evidence type="ECO:0000313" key="9">
    <source>
        <dbReference type="Proteomes" id="UP000624404"/>
    </source>
</evidence>
<reference evidence="8" key="1">
    <citation type="submission" date="2020-10" db="EMBL/GenBank/DDBJ databases">
        <authorList>
            <person name="Kusch S."/>
        </authorList>
    </citation>
    <scope>NUCLEOTIDE SEQUENCE</scope>
    <source>
        <strain evidence="8">SwB9</strain>
    </source>
</reference>
<dbReference type="InterPro" id="IPR036396">
    <property type="entry name" value="Cyt_P450_sf"/>
</dbReference>
<dbReference type="InterPro" id="IPR001128">
    <property type="entry name" value="Cyt_P450"/>
</dbReference>
<keyword evidence="7" id="KW-0472">Membrane</keyword>
<evidence type="ECO:0000256" key="1">
    <source>
        <dbReference type="ARBA" id="ARBA00001971"/>
    </source>
</evidence>
<comment type="similarity">
    <text evidence="6">Belongs to the cytochrome P450 family.</text>
</comment>
<organism evidence="8 9">
    <name type="scientific">Sclerotinia trifoliorum</name>
    <dbReference type="NCBI Taxonomy" id="28548"/>
    <lineage>
        <taxon>Eukaryota</taxon>
        <taxon>Fungi</taxon>
        <taxon>Dikarya</taxon>
        <taxon>Ascomycota</taxon>
        <taxon>Pezizomycotina</taxon>
        <taxon>Leotiomycetes</taxon>
        <taxon>Helotiales</taxon>
        <taxon>Sclerotiniaceae</taxon>
        <taxon>Sclerotinia</taxon>
    </lineage>
</organism>
<dbReference type="GO" id="GO:0020037">
    <property type="term" value="F:heme binding"/>
    <property type="evidence" value="ECO:0007669"/>
    <property type="project" value="InterPro"/>
</dbReference>
<comment type="caution">
    <text evidence="8">The sequence shown here is derived from an EMBL/GenBank/DDBJ whole genome shotgun (WGS) entry which is preliminary data.</text>
</comment>
<dbReference type="AlphaFoldDB" id="A0A8H2VUD9"/>
<keyword evidence="5 6" id="KW-0349">Heme</keyword>
<evidence type="ECO:0000256" key="4">
    <source>
        <dbReference type="ARBA" id="ARBA00023026"/>
    </source>
</evidence>
<dbReference type="CDD" id="cd11058">
    <property type="entry name" value="CYP60B-like"/>
    <property type="match status" value="1"/>
</dbReference>
<dbReference type="GO" id="GO:0004497">
    <property type="term" value="F:monooxygenase activity"/>
    <property type="evidence" value="ECO:0007669"/>
    <property type="project" value="UniProtKB-KW"/>
</dbReference>
<feature type="transmembrane region" description="Helical" evidence="7">
    <location>
        <begin position="20"/>
        <end position="41"/>
    </location>
</feature>
<evidence type="ECO:0000256" key="6">
    <source>
        <dbReference type="RuleBase" id="RU000461"/>
    </source>
</evidence>
<proteinExistence type="inferred from homology"/>
<dbReference type="Gene3D" id="1.10.630.10">
    <property type="entry name" value="Cytochrome P450"/>
    <property type="match status" value="1"/>
</dbReference>
<keyword evidence="4" id="KW-0843">Virulence</keyword>
<name>A0A8H2VUD9_9HELO</name>